<dbReference type="Proteomes" id="UP000225277">
    <property type="component" value="Unassembled WGS sequence"/>
</dbReference>
<evidence type="ECO:0000256" key="3">
    <source>
        <dbReference type="ARBA" id="ARBA00022602"/>
    </source>
</evidence>
<protein>
    <submittedName>
        <fullName evidence="10">Related to protein geranylgeranyltransferase Type I, beta subunit</fullName>
    </submittedName>
</protein>
<dbReference type="InterPro" id="IPR045089">
    <property type="entry name" value="PGGT1B-like"/>
</dbReference>
<feature type="compositionally biased region" description="Acidic residues" evidence="8">
    <location>
        <begin position="271"/>
        <end position="283"/>
    </location>
</feature>
<gene>
    <name evidence="10" type="ORF">RCC_04164</name>
</gene>
<dbReference type="GO" id="GO:0005953">
    <property type="term" value="C:CAAX-protein geranylgeranyltransferase complex"/>
    <property type="evidence" value="ECO:0007669"/>
    <property type="project" value="TreeGrafter"/>
</dbReference>
<evidence type="ECO:0000256" key="6">
    <source>
        <dbReference type="ARBA" id="ARBA00022737"/>
    </source>
</evidence>
<feature type="region of interest" description="Disordered" evidence="8">
    <location>
        <begin position="271"/>
        <end position="307"/>
    </location>
</feature>
<feature type="domain" description="Prenyltransferase alpha-alpha toroid" evidence="9">
    <location>
        <begin position="14"/>
        <end position="410"/>
    </location>
</feature>
<keyword evidence="11" id="KW-1185">Reference proteome</keyword>
<dbReference type="GO" id="GO:0004662">
    <property type="term" value="F:CAAX-protein geranylgeranyltransferase activity"/>
    <property type="evidence" value="ECO:0007669"/>
    <property type="project" value="TreeGrafter"/>
</dbReference>
<comment type="similarity">
    <text evidence="2">Belongs to the protein prenyltransferase subunit beta family.</text>
</comment>
<dbReference type="STRING" id="112498.A0A2D3UYN6"/>
<dbReference type="GeneID" id="35599341"/>
<dbReference type="GO" id="GO:0046872">
    <property type="term" value="F:metal ion binding"/>
    <property type="evidence" value="ECO:0007669"/>
    <property type="project" value="UniProtKB-KW"/>
</dbReference>
<keyword evidence="4 10" id="KW-0808">Transferase</keyword>
<dbReference type="Pfam" id="PF00432">
    <property type="entry name" value="Prenyltrans"/>
    <property type="match status" value="1"/>
</dbReference>
<evidence type="ECO:0000256" key="2">
    <source>
        <dbReference type="ARBA" id="ARBA00010497"/>
    </source>
</evidence>
<evidence type="ECO:0000313" key="10">
    <source>
        <dbReference type="EMBL" id="CZT18320.1"/>
    </source>
</evidence>
<accession>A0A2D3UYN6</accession>
<dbReference type="SUPFAM" id="SSF48239">
    <property type="entry name" value="Terpenoid cyclases/Protein prenyltransferases"/>
    <property type="match status" value="1"/>
</dbReference>
<dbReference type="Gene3D" id="1.50.10.20">
    <property type="match status" value="1"/>
</dbReference>
<keyword evidence="5" id="KW-0479">Metal-binding</keyword>
<evidence type="ECO:0000256" key="8">
    <source>
        <dbReference type="SAM" id="MobiDB-lite"/>
    </source>
</evidence>
<dbReference type="InterPro" id="IPR008930">
    <property type="entry name" value="Terpenoid_cyclase/PrenylTrfase"/>
</dbReference>
<evidence type="ECO:0000256" key="7">
    <source>
        <dbReference type="ARBA" id="ARBA00022833"/>
    </source>
</evidence>
<keyword evidence="7" id="KW-0862">Zinc</keyword>
<dbReference type="OrthoDB" id="24893at2759"/>
<comment type="cofactor">
    <cofactor evidence="1">
        <name>Zn(2+)</name>
        <dbReference type="ChEBI" id="CHEBI:29105"/>
    </cofactor>
</comment>
<sequence>MSGMSNVPEARLSLDQERHIRYWTRCLKTLLPHHYTGNESNRMYLAFFIISALDLLGAWNTITKESERQGYIDWIYHCQHPAGGFRMWPGTNFGERANEANSKWDPANIPATYFALSALLILKDDMKRVRRKQTLQWLVQMQRPDGSFGETLVGGHIEGGRDPRFGYCATGIRHILRGDSEGSLTLEGSVVEDIEVDDLVRCIEAAESYEGGLADQRYHEPHAGYTFCALGCLDFIHRIKDKHMQVEHRPQGPADVPSMLAWLVARQTDLDDPDMDVGSDTETAEPTTHPAEAESSEPVPLHQSPEKSTMNLSFGLDPLDAGMNGRTNKVADTCYAWWVCGSFHMLGYPDLYNKTAVQRYLLQKTQHAVLGGFGKFPGDLPDLYHSYMGLAALGLSGAEGLKAVDGTMCISEEAVSGLPDLWNAWRNSPNTPSL</sequence>
<reference evidence="10 11" key="1">
    <citation type="submission" date="2016-03" db="EMBL/GenBank/DDBJ databases">
        <authorList>
            <person name="Ploux O."/>
        </authorList>
    </citation>
    <scope>NUCLEOTIDE SEQUENCE [LARGE SCALE GENOMIC DNA]</scope>
    <source>
        <strain evidence="10 11">URUG2</strain>
    </source>
</reference>
<proteinExistence type="inferred from homology"/>
<keyword evidence="6" id="KW-0677">Repeat</keyword>
<evidence type="ECO:0000256" key="5">
    <source>
        <dbReference type="ARBA" id="ARBA00022723"/>
    </source>
</evidence>
<evidence type="ECO:0000256" key="1">
    <source>
        <dbReference type="ARBA" id="ARBA00001947"/>
    </source>
</evidence>
<dbReference type="AlphaFoldDB" id="A0A2D3UYN6"/>
<dbReference type="PANTHER" id="PTHR11774:SF4">
    <property type="entry name" value="GERANYLGERANYL TRANSFERASE TYPE-1 SUBUNIT BETA"/>
    <property type="match status" value="1"/>
</dbReference>
<organism evidence="10 11">
    <name type="scientific">Ramularia collo-cygni</name>
    <dbReference type="NCBI Taxonomy" id="112498"/>
    <lineage>
        <taxon>Eukaryota</taxon>
        <taxon>Fungi</taxon>
        <taxon>Dikarya</taxon>
        <taxon>Ascomycota</taxon>
        <taxon>Pezizomycotina</taxon>
        <taxon>Dothideomycetes</taxon>
        <taxon>Dothideomycetidae</taxon>
        <taxon>Mycosphaerellales</taxon>
        <taxon>Mycosphaerellaceae</taxon>
        <taxon>Ramularia</taxon>
    </lineage>
</organism>
<evidence type="ECO:0000259" key="9">
    <source>
        <dbReference type="Pfam" id="PF00432"/>
    </source>
</evidence>
<dbReference type="InterPro" id="IPR001330">
    <property type="entry name" value="Prenyltrans"/>
</dbReference>
<evidence type="ECO:0000313" key="11">
    <source>
        <dbReference type="Proteomes" id="UP000225277"/>
    </source>
</evidence>
<dbReference type="PANTHER" id="PTHR11774">
    <property type="entry name" value="GERANYLGERANYL TRANSFERASE TYPE BETA SUBUNIT"/>
    <property type="match status" value="1"/>
</dbReference>
<keyword evidence="3" id="KW-0637">Prenyltransferase</keyword>
<evidence type="ECO:0000256" key="4">
    <source>
        <dbReference type="ARBA" id="ARBA00022679"/>
    </source>
</evidence>
<dbReference type="EMBL" id="FJUY01000005">
    <property type="protein sequence ID" value="CZT18320.1"/>
    <property type="molecule type" value="Genomic_DNA"/>
</dbReference>
<dbReference type="RefSeq" id="XP_023625210.1">
    <property type="nucleotide sequence ID" value="XM_023769442.1"/>
</dbReference>
<name>A0A2D3UYN6_9PEZI</name>